<comment type="function">
    <text evidence="3">Required for the function of coenzyme Q in the respiratory chain. May serve as a chaperone or may be involved in the transport of Q6 from its site of synthesis to the catalytic sites of the respiratory complexes.</text>
</comment>
<reference evidence="5" key="1">
    <citation type="submission" date="2021-01" db="UniProtKB">
        <authorList>
            <consortium name="EnsemblMetazoa"/>
        </authorList>
    </citation>
    <scope>IDENTIFICATION</scope>
</reference>
<dbReference type="KEGG" id="vde:111242886"/>
<dbReference type="Gene3D" id="3.30.530.20">
    <property type="match status" value="1"/>
</dbReference>
<sequence length="197" mass="22880">MAASLTRVRIPQFFVNFTNCKALKERKQCLFNLIKSCGDKVSHYERKLVGYSQEQMYQVVSDTSRYPEFLPWCHQSKAVGRRGLIEHVQLTVGFTPFEETYLSEVTRQQPNRIRTYSAEGTFFRDLESRWMFVAHDEQSCILDFEVSFVVKSPLQTPLANAFLKTTASQMSRAFIDRAHVLYGKPSREEKELNDSKS</sequence>
<dbReference type="OMA" id="NTLWIFT"/>
<evidence type="ECO:0000256" key="2">
    <source>
        <dbReference type="ARBA" id="ARBA00011814"/>
    </source>
</evidence>
<evidence type="ECO:0000313" key="5">
    <source>
        <dbReference type="EnsemblMetazoa" id="XP_022643544"/>
    </source>
</evidence>
<proteinExistence type="inferred from homology"/>
<dbReference type="GeneID" id="111242886"/>
<keyword evidence="6" id="KW-1185">Reference proteome</keyword>
<comment type="similarity">
    <text evidence="1">Belongs to the COQ10 family.</text>
</comment>
<feature type="domain" description="Coenzyme Q-binding protein COQ10 START" evidence="4">
    <location>
        <begin position="49"/>
        <end position="174"/>
    </location>
</feature>
<protein>
    <recommendedName>
        <fullName evidence="4">Coenzyme Q-binding protein COQ10 START domain-containing protein</fullName>
    </recommendedName>
</protein>
<dbReference type="GO" id="GO:0005739">
    <property type="term" value="C:mitochondrion"/>
    <property type="evidence" value="ECO:0007669"/>
    <property type="project" value="TreeGrafter"/>
</dbReference>
<dbReference type="PANTHER" id="PTHR12901:SF10">
    <property type="entry name" value="COENZYME Q-BINDING PROTEIN COQ10, MITOCHONDRIAL"/>
    <property type="match status" value="1"/>
</dbReference>
<dbReference type="InParanoid" id="A0A7M7JA51"/>
<dbReference type="InterPro" id="IPR023393">
    <property type="entry name" value="START-like_dom_sf"/>
</dbReference>
<evidence type="ECO:0000256" key="1">
    <source>
        <dbReference type="ARBA" id="ARBA00006885"/>
    </source>
</evidence>
<dbReference type="GO" id="GO:0048039">
    <property type="term" value="F:ubiquinone binding"/>
    <property type="evidence" value="ECO:0007669"/>
    <property type="project" value="InterPro"/>
</dbReference>
<dbReference type="GO" id="GO:0045333">
    <property type="term" value="P:cellular respiration"/>
    <property type="evidence" value="ECO:0007669"/>
    <property type="project" value="InterPro"/>
</dbReference>
<dbReference type="AlphaFoldDB" id="A0A7M7JA51"/>
<evidence type="ECO:0000256" key="3">
    <source>
        <dbReference type="ARBA" id="ARBA00024947"/>
    </source>
</evidence>
<evidence type="ECO:0000313" key="6">
    <source>
        <dbReference type="Proteomes" id="UP000594260"/>
    </source>
</evidence>
<organism evidence="5 6">
    <name type="scientific">Varroa destructor</name>
    <name type="common">Honeybee mite</name>
    <dbReference type="NCBI Taxonomy" id="109461"/>
    <lineage>
        <taxon>Eukaryota</taxon>
        <taxon>Metazoa</taxon>
        <taxon>Ecdysozoa</taxon>
        <taxon>Arthropoda</taxon>
        <taxon>Chelicerata</taxon>
        <taxon>Arachnida</taxon>
        <taxon>Acari</taxon>
        <taxon>Parasitiformes</taxon>
        <taxon>Mesostigmata</taxon>
        <taxon>Gamasina</taxon>
        <taxon>Dermanyssoidea</taxon>
        <taxon>Varroidae</taxon>
        <taxon>Varroa</taxon>
    </lineage>
</organism>
<dbReference type="OrthoDB" id="292693at2759"/>
<dbReference type="SUPFAM" id="SSF55961">
    <property type="entry name" value="Bet v1-like"/>
    <property type="match status" value="1"/>
</dbReference>
<name>A0A7M7JA51_VARDE</name>
<dbReference type="Pfam" id="PF03364">
    <property type="entry name" value="Polyketide_cyc"/>
    <property type="match status" value="1"/>
</dbReference>
<dbReference type="Proteomes" id="UP000594260">
    <property type="component" value="Unplaced"/>
</dbReference>
<dbReference type="EnsemblMetazoa" id="XM_022787809">
    <property type="protein sequence ID" value="XP_022643544"/>
    <property type="gene ID" value="LOC111242886"/>
</dbReference>
<dbReference type="PANTHER" id="PTHR12901">
    <property type="entry name" value="SPERM PROTEIN HOMOLOG"/>
    <property type="match status" value="1"/>
</dbReference>
<dbReference type="InterPro" id="IPR005031">
    <property type="entry name" value="COQ10_START"/>
</dbReference>
<dbReference type="FunCoup" id="A0A7M7JA51">
    <property type="interactions" value="399"/>
</dbReference>
<dbReference type="InterPro" id="IPR044996">
    <property type="entry name" value="COQ10-like"/>
</dbReference>
<accession>A0A7M7JA51</accession>
<dbReference type="RefSeq" id="XP_022643544.1">
    <property type="nucleotide sequence ID" value="XM_022787809.1"/>
</dbReference>
<evidence type="ECO:0000259" key="4">
    <source>
        <dbReference type="Pfam" id="PF03364"/>
    </source>
</evidence>
<comment type="subunit">
    <text evidence="2">Interacts with coenzyme Q.</text>
</comment>
<dbReference type="CDD" id="cd07813">
    <property type="entry name" value="COQ10p_like"/>
    <property type="match status" value="1"/>
</dbReference>